<evidence type="ECO:0008006" key="4">
    <source>
        <dbReference type="Google" id="ProtNLM"/>
    </source>
</evidence>
<evidence type="ECO:0000313" key="2">
    <source>
        <dbReference type="EMBL" id="GBG89373.1"/>
    </source>
</evidence>
<evidence type="ECO:0000256" key="1">
    <source>
        <dbReference type="SAM" id="SignalP"/>
    </source>
</evidence>
<dbReference type="AlphaFoldDB" id="A0A388M4H3"/>
<evidence type="ECO:0000313" key="3">
    <source>
        <dbReference type="Proteomes" id="UP000265515"/>
    </source>
</evidence>
<reference evidence="2 3" key="1">
    <citation type="journal article" date="2018" name="Cell">
        <title>The Chara Genome: Secondary Complexity and Implications for Plant Terrestrialization.</title>
        <authorList>
            <person name="Nishiyama T."/>
            <person name="Sakayama H."/>
            <person name="Vries J.D."/>
            <person name="Buschmann H."/>
            <person name="Saint-Marcoux D."/>
            <person name="Ullrich K.K."/>
            <person name="Haas F.B."/>
            <person name="Vanderstraeten L."/>
            <person name="Becker D."/>
            <person name="Lang D."/>
            <person name="Vosolsobe S."/>
            <person name="Rombauts S."/>
            <person name="Wilhelmsson P.K.I."/>
            <person name="Janitza P."/>
            <person name="Kern R."/>
            <person name="Heyl A."/>
            <person name="Rumpler F."/>
            <person name="Villalobos L.I.A.C."/>
            <person name="Clay J.M."/>
            <person name="Skokan R."/>
            <person name="Toyoda A."/>
            <person name="Suzuki Y."/>
            <person name="Kagoshima H."/>
            <person name="Schijlen E."/>
            <person name="Tajeshwar N."/>
            <person name="Catarino B."/>
            <person name="Hetherington A.J."/>
            <person name="Saltykova A."/>
            <person name="Bonnot C."/>
            <person name="Breuninger H."/>
            <person name="Symeonidi A."/>
            <person name="Radhakrishnan G.V."/>
            <person name="Van Nieuwerburgh F."/>
            <person name="Deforce D."/>
            <person name="Chang C."/>
            <person name="Karol K.G."/>
            <person name="Hedrich R."/>
            <person name="Ulvskov P."/>
            <person name="Glockner G."/>
            <person name="Delwiche C.F."/>
            <person name="Petrasek J."/>
            <person name="Van de Peer Y."/>
            <person name="Friml J."/>
            <person name="Beilby M."/>
            <person name="Dolan L."/>
            <person name="Kohara Y."/>
            <person name="Sugano S."/>
            <person name="Fujiyama A."/>
            <person name="Delaux P.-M."/>
            <person name="Quint M."/>
            <person name="TheiBen G."/>
            <person name="Hagemann M."/>
            <person name="Harholt J."/>
            <person name="Dunand C."/>
            <person name="Zachgo S."/>
            <person name="Langdale J."/>
            <person name="Maumus F."/>
            <person name="Straeten D.V.D."/>
            <person name="Gould S.B."/>
            <person name="Rensing S.A."/>
        </authorList>
    </citation>
    <scope>NUCLEOTIDE SEQUENCE [LARGE SCALE GENOMIC DNA]</scope>
    <source>
        <strain evidence="2 3">S276</strain>
    </source>
</reference>
<organism evidence="2 3">
    <name type="scientific">Chara braunii</name>
    <name type="common">Braun's stonewort</name>
    <dbReference type="NCBI Taxonomy" id="69332"/>
    <lineage>
        <taxon>Eukaryota</taxon>
        <taxon>Viridiplantae</taxon>
        <taxon>Streptophyta</taxon>
        <taxon>Charophyceae</taxon>
        <taxon>Charales</taxon>
        <taxon>Characeae</taxon>
        <taxon>Chara</taxon>
    </lineage>
</organism>
<dbReference type="OrthoDB" id="152248at2759"/>
<protein>
    <recommendedName>
        <fullName evidence="4">DUF4360 domain-containing protein</fullName>
    </recommendedName>
</protein>
<feature type="signal peptide" evidence="1">
    <location>
        <begin position="1"/>
        <end position="21"/>
    </location>
</feature>
<dbReference type="PANTHER" id="PTHR38847">
    <property type="match status" value="1"/>
</dbReference>
<comment type="caution">
    <text evidence="2">The sequence shown here is derived from an EMBL/GenBank/DDBJ whole genome shotgun (WGS) entry which is preliminary data.</text>
</comment>
<dbReference type="Proteomes" id="UP000265515">
    <property type="component" value="Unassembled WGS sequence"/>
</dbReference>
<name>A0A388M4H3_CHABU</name>
<keyword evidence="1" id="KW-0732">Signal</keyword>
<dbReference type="Gramene" id="GBG89373">
    <property type="protein sequence ID" value="GBG89373"/>
    <property type="gene ID" value="CBR_g49164"/>
</dbReference>
<dbReference type="InterPro" id="IPR025649">
    <property type="entry name" value="DUF4360"/>
</dbReference>
<accession>A0A388M4H3</accession>
<dbReference type="PANTHER" id="PTHR38847:SF1">
    <property type="entry name" value="PSEUDOURIDINE SYNTHASE RSUA_RLUA-LIKE DOMAIN-CONTAINING PROTEIN"/>
    <property type="match status" value="1"/>
</dbReference>
<dbReference type="Pfam" id="PF14273">
    <property type="entry name" value="DUF4360"/>
    <property type="match status" value="1"/>
</dbReference>
<dbReference type="EMBL" id="BFEA01000733">
    <property type="protein sequence ID" value="GBG89373.1"/>
    <property type="molecule type" value="Genomic_DNA"/>
</dbReference>
<feature type="chain" id="PRO_5017408861" description="DUF4360 domain-containing protein" evidence="1">
    <location>
        <begin position="22"/>
        <end position="198"/>
    </location>
</feature>
<sequence>MAAMVVLLLLGLLQLAVPGLAQSPPPGTVTMESFTYSGSGCPPGSFLGAVSSDGMTFTGLLNNHTAFTPGSPDDQVKKCQVAVRLTYPTGFVFALETVTFQGYAQFQEGVQCSLEAGSFFSGIPGTVRTLRYLPPPVDDNFQFTDAFATFLYAPCGSDSMTLNVYSEVRVVPPPPPRNFSSGFIDIASQDFHLRWKTC</sequence>
<proteinExistence type="predicted"/>
<dbReference type="STRING" id="69332.A0A388M4H3"/>
<keyword evidence="3" id="KW-1185">Reference proteome</keyword>
<gene>
    <name evidence="2" type="ORF">CBR_g49164</name>
</gene>